<feature type="compositionally biased region" description="Low complexity" evidence="1">
    <location>
        <begin position="30"/>
        <end position="41"/>
    </location>
</feature>
<evidence type="ECO:0000313" key="3">
    <source>
        <dbReference type="Proteomes" id="UP000623467"/>
    </source>
</evidence>
<feature type="region of interest" description="Disordered" evidence="1">
    <location>
        <begin position="1"/>
        <end position="113"/>
    </location>
</feature>
<accession>A0A8H7CWQ0</accession>
<feature type="compositionally biased region" description="Pro residues" evidence="1">
    <location>
        <begin position="1"/>
        <end position="20"/>
    </location>
</feature>
<comment type="caution">
    <text evidence="2">The sequence shown here is derived from an EMBL/GenBank/DDBJ whole genome shotgun (WGS) entry which is preliminary data.</text>
</comment>
<name>A0A8H7CWQ0_9AGAR</name>
<protein>
    <submittedName>
        <fullName evidence="2">Uncharacterized protein</fullName>
    </submittedName>
</protein>
<reference evidence="2" key="1">
    <citation type="submission" date="2020-05" db="EMBL/GenBank/DDBJ databases">
        <title>Mycena genomes resolve the evolution of fungal bioluminescence.</title>
        <authorList>
            <person name="Tsai I.J."/>
        </authorList>
    </citation>
    <scope>NUCLEOTIDE SEQUENCE</scope>
    <source>
        <strain evidence="2">160909Yilan</strain>
    </source>
</reference>
<dbReference type="Proteomes" id="UP000623467">
    <property type="component" value="Unassembled WGS sequence"/>
</dbReference>
<gene>
    <name evidence="2" type="ORF">MSAN_01499900</name>
</gene>
<keyword evidence="3" id="KW-1185">Reference proteome</keyword>
<evidence type="ECO:0000313" key="2">
    <source>
        <dbReference type="EMBL" id="KAF7353125.1"/>
    </source>
</evidence>
<feature type="compositionally biased region" description="Pro residues" evidence="1">
    <location>
        <begin position="61"/>
        <end position="82"/>
    </location>
</feature>
<organism evidence="2 3">
    <name type="scientific">Mycena sanguinolenta</name>
    <dbReference type="NCBI Taxonomy" id="230812"/>
    <lineage>
        <taxon>Eukaryota</taxon>
        <taxon>Fungi</taxon>
        <taxon>Dikarya</taxon>
        <taxon>Basidiomycota</taxon>
        <taxon>Agaricomycotina</taxon>
        <taxon>Agaricomycetes</taxon>
        <taxon>Agaricomycetidae</taxon>
        <taxon>Agaricales</taxon>
        <taxon>Marasmiineae</taxon>
        <taxon>Mycenaceae</taxon>
        <taxon>Mycena</taxon>
    </lineage>
</organism>
<sequence>MAKLQPPQPNPLPSSAPAPSTPRARRVSQHPASSPSSSHAPITRPRQPELARAPVGSGVHPPKPCGAPKTTAPPPSLAPQPRPRNTKRTSGVIPRSAYDSREPHGQLTSPDPDNTMVFLEFVLSRKGRRMRTRREYD</sequence>
<dbReference type="AlphaFoldDB" id="A0A8H7CWQ0"/>
<proteinExistence type="predicted"/>
<dbReference type="EMBL" id="JACAZH010000012">
    <property type="protein sequence ID" value="KAF7353125.1"/>
    <property type="molecule type" value="Genomic_DNA"/>
</dbReference>
<evidence type="ECO:0000256" key="1">
    <source>
        <dbReference type="SAM" id="MobiDB-lite"/>
    </source>
</evidence>